<evidence type="ECO:0000256" key="1">
    <source>
        <dbReference type="SAM" id="Phobius"/>
    </source>
</evidence>
<evidence type="ECO:0000313" key="2">
    <source>
        <dbReference type="EMBL" id="CAD8574371.1"/>
    </source>
</evidence>
<keyword evidence="1" id="KW-1133">Transmembrane helix</keyword>
<evidence type="ECO:0008006" key="3">
    <source>
        <dbReference type="Google" id="ProtNLM"/>
    </source>
</evidence>
<accession>A0A7S0K9M9</accession>
<dbReference type="NCBIfam" id="TIGR01571">
    <property type="entry name" value="A_thal_Cys_rich"/>
    <property type="match status" value="1"/>
</dbReference>
<dbReference type="AlphaFoldDB" id="A0A7S0K9M9"/>
<name>A0A7S0K9M9_9STRA</name>
<keyword evidence="1" id="KW-0472">Membrane</keyword>
<keyword evidence="1" id="KW-0812">Transmembrane</keyword>
<dbReference type="InterPro" id="IPR006461">
    <property type="entry name" value="PLAC_motif_containing"/>
</dbReference>
<gene>
    <name evidence="2" type="ORF">LDAN0322_LOCUS516</name>
</gene>
<organism evidence="2">
    <name type="scientific">Leptocylindrus aporus</name>
    <dbReference type="NCBI Taxonomy" id="1398097"/>
    <lineage>
        <taxon>Eukaryota</taxon>
        <taxon>Sar</taxon>
        <taxon>Stramenopiles</taxon>
        <taxon>Ochrophyta</taxon>
        <taxon>Bacillariophyta</taxon>
        <taxon>Coscinodiscophyceae</taxon>
        <taxon>Chaetocerotophycidae</taxon>
        <taxon>Leptocylindrales</taxon>
        <taxon>Leptocylindraceae</taxon>
        <taxon>Leptocylindrus</taxon>
    </lineage>
</organism>
<proteinExistence type="predicted"/>
<dbReference type="EMBL" id="HBEU01000782">
    <property type="protein sequence ID" value="CAD8574371.1"/>
    <property type="molecule type" value="Transcribed_RNA"/>
</dbReference>
<reference evidence="2" key="1">
    <citation type="submission" date="2021-01" db="EMBL/GenBank/DDBJ databases">
        <authorList>
            <person name="Corre E."/>
            <person name="Pelletier E."/>
            <person name="Niang G."/>
            <person name="Scheremetjew M."/>
            <person name="Finn R."/>
            <person name="Kale V."/>
            <person name="Holt S."/>
            <person name="Cochrane G."/>
            <person name="Meng A."/>
            <person name="Brown T."/>
            <person name="Cohen L."/>
        </authorList>
    </citation>
    <scope>NUCLEOTIDE SEQUENCE</scope>
    <source>
        <strain evidence="2">B651</strain>
    </source>
</reference>
<dbReference type="PANTHER" id="PTHR15907">
    <property type="entry name" value="DUF614 FAMILY PROTEIN-RELATED"/>
    <property type="match status" value="1"/>
</dbReference>
<protein>
    <recommendedName>
        <fullName evidence="3">PLAC8 family protein</fullName>
    </recommendedName>
</protein>
<feature type="transmembrane region" description="Helical" evidence="1">
    <location>
        <begin position="202"/>
        <end position="220"/>
    </location>
</feature>
<sequence length="295" mass="32363">MSSSKVDTGMFNLLQEQGDKKSSKMTFEDASDKLVTSTVLSTDEETPTVMATPLPSAPPAQSFAAATPIASERNVVVRAPATLPGGYKFDACVDGYIVPIEVPAKGVSDGELMNVTIAENASKQKRHNIMLGRWKDGICDCFNKCDEQGIQTFCYACFCVGCSLSQVVGRLDLFGENTISVFGFLIILQVLIFSISRDANGYASSVLYWCMLLCIVIIRYKVRKMFAIPETTALGPCEDFICGCCCGSCVVCQLHRHVEDTPTMRGARCCYDFNGLPPGEPKEWYTKLQIENQRV</sequence>
<dbReference type="Pfam" id="PF04749">
    <property type="entry name" value="PLAC8"/>
    <property type="match status" value="1"/>
</dbReference>
<feature type="transmembrane region" description="Helical" evidence="1">
    <location>
        <begin position="179"/>
        <end position="196"/>
    </location>
</feature>